<dbReference type="AlphaFoldDB" id="A0A2R4MDV0"/>
<dbReference type="EMBL" id="CP021330">
    <property type="protein sequence ID" value="AVX04066.1"/>
    <property type="molecule type" value="Genomic_DNA"/>
</dbReference>
<dbReference type="STRING" id="1122213.GCA_000423365_01254"/>
<evidence type="ECO:0000256" key="1">
    <source>
        <dbReference type="SAM" id="MobiDB-lite"/>
    </source>
</evidence>
<feature type="region of interest" description="Disordered" evidence="1">
    <location>
        <begin position="97"/>
        <end position="117"/>
    </location>
</feature>
<protein>
    <recommendedName>
        <fullName evidence="2">Flagellar protein FlgJ N-terminal domain-containing protein</fullName>
    </recommendedName>
</protein>
<feature type="domain" description="Flagellar protein FlgJ N-terminal" evidence="2">
    <location>
        <begin position="42"/>
        <end position="88"/>
    </location>
</feature>
<dbReference type="KEGG" id="mmyr:MXMO3_01536"/>
<dbReference type="Proteomes" id="UP000258927">
    <property type="component" value="Chromosome"/>
</dbReference>
<proteinExistence type="predicted"/>
<sequence>MATANTYYPVEKPYNMTNTQFAALKEKATELEGVFLNTLMSEMVKSTETESEFGGGYAEETWRGMLGEEYAKNIANNGGLGLADDILRDLILSQQSINTPRSTAQPNPAFVSGAYQQ</sequence>
<reference evidence="3 4" key="1">
    <citation type="submission" date="2017-05" db="EMBL/GenBank/DDBJ databases">
        <title>Genome Analysis of Maritalea myrionectae HL2708#5.</title>
        <authorList>
            <consortium name="Cotde Inc.-PKNU"/>
            <person name="Jang D."/>
            <person name="Oh H.-M."/>
        </authorList>
    </citation>
    <scope>NUCLEOTIDE SEQUENCE [LARGE SCALE GENOMIC DNA]</scope>
    <source>
        <strain evidence="3 4">HL2708#5</strain>
    </source>
</reference>
<keyword evidence="4" id="KW-1185">Reference proteome</keyword>
<feature type="compositionally biased region" description="Polar residues" evidence="1">
    <location>
        <begin position="97"/>
        <end position="106"/>
    </location>
</feature>
<dbReference type="RefSeq" id="WP_051213506.1">
    <property type="nucleotide sequence ID" value="NZ_CP021330.1"/>
</dbReference>
<accession>A0A2R4MDV0</accession>
<evidence type="ECO:0000313" key="3">
    <source>
        <dbReference type="EMBL" id="AVX04066.1"/>
    </source>
</evidence>
<dbReference type="InterPro" id="IPR019301">
    <property type="entry name" value="Flagellar_prot_FlgJ_N"/>
</dbReference>
<evidence type="ECO:0000313" key="4">
    <source>
        <dbReference type="Proteomes" id="UP000258927"/>
    </source>
</evidence>
<gene>
    <name evidence="3" type="ORF">MXMO3_01536</name>
</gene>
<evidence type="ECO:0000259" key="2">
    <source>
        <dbReference type="Pfam" id="PF10135"/>
    </source>
</evidence>
<name>A0A2R4MDV0_9HYPH</name>
<dbReference type="Pfam" id="PF10135">
    <property type="entry name" value="Rod-binding"/>
    <property type="match status" value="1"/>
</dbReference>
<organism evidence="3 4">
    <name type="scientific">Maritalea myrionectae</name>
    <dbReference type="NCBI Taxonomy" id="454601"/>
    <lineage>
        <taxon>Bacteria</taxon>
        <taxon>Pseudomonadati</taxon>
        <taxon>Pseudomonadota</taxon>
        <taxon>Alphaproteobacteria</taxon>
        <taxon>Hyphomicrobiales</taxon>
        <taxon>Devosiaceae</taxon>
        <taxon>Maritalea</taxon>
    </lineage>
</organism>